<keyword evidence="5" id="KW-0520">NAD</keyword>
<dbReference type="Pfam" id="PF02254">
    <property type="entry name" value="TrkA_N"/>
    <property type="match status" value="2"/>
</dbReference>
<dbReference type="GO" id="GO:0005886">
    <property type="term" value="C:plasma membrane"/>
    <property type="evidence" value="ECO:0007669"/>
    <property type="project" value="InterPro"/>
</dbReference>
<dbReference type="InterPro" id="IPR003148">
    <property type="entry name" value="RCK_N"/>
</dbReference>
<dbReference type="InterPro" id="IPR036291">
    <property type="entry name" value="NAD(P)-bd_dom_sf"/>
</dbReference>
<dbReference type="Gene3D" id="3.40.50.720">
    <property type="entry name" value="NAD(P)-binding Rossmann-like Domain"/>
    <property type="match status" value="2"/>
</dbReference>
<feature type="domain" description="RCK N-terminal" evidence="7">
    <location>
        <begin position="1"/>
        <end position="124"/>
    </location>
</feature>
<accession>A0A9D2MQR3</accession>
<proteinExistence type="predicted"/>
<dbReference type="NCBIfam" id="NF007033">
    <property type="entry name" value="PRK09496.1-5"/>
    <property type="match status" value="1"/>
</dbReference>
<dbReference type="GO" id="GO:0015079">
    <property type="term" value="F:potassium ion transmembrane transporter activity"/>
    <property type="evidence" value="ECO:0007669"/>
    <property type="project" value="InterPro"/>
</dbReference>
<dbReference type="InterPro" id="IPR006036">
    <property type="entry name" value="K_uptake_TrkA"/>
</dbReference>
<dbReference type="PROSITE" id="PS51201">
    <property type="entry name" value="RCK_N"/>
    <property type="match status" value="2"/>
</dbReference>
<dbReference type="NCBIfam" id="NF007039">
    <property type="entry name" value="PRK09496.3-2"/>
    <property type="match status" value="1"/>
</dbReference>
<dbReference type="PANTHER" id="PTHR43833:SF5">
    <property type="entry name" value="TRK SYSTEM POTASSIUM UPTAKE PROTEIN TRKA"/>
    <property type="match status" value="1"/>
</dbReference>
<evidence type="ECO:0000256" key="4">
    <source>
        <dbReference type="ARBA" id="ARBA00022958"/>
    </source>
</evidence>
<evidence type="ECO:0000313" key="10">
    <source>
        <dbReference type="Proteomes" id="UP000886883"/>
    </source>
</evidence>
<sequence>MKIIIIGCGKVGLTLAELLSAENHDVVLVDSSSQKLQSIPESLDGLRILGNGASINTQLEAGVEDADILIAVTGSDELNLLCCLIAKKAGDCHTIARVRNPIYNKELSFIKEKLGLSMIINPELTAAAEISRLLRFPSAIKIDTFAKGRVELLKFRIRPEFHLNDLPIHQISSKTNSDILICAVERGNEVSIPDGNFVLKDNDLLSIMASPSHAAAFFKNIGLKTNQVRNTMIVGGGTIAYYTARSLQGMKIDVRIVENNRERCEQLSELLPEATIIYGDGTDKQLLLEEGLAEAESFVTLTNLDEENVLLSLFAKENSKAKLVTKVNKIAFTEIINNLDIGSVVYPKYLIADYILQYIRAISNSIGSNVETLYQILDNRAEALEFVIREKSSVTDVPLAELKTQSNLLICCINRKGKVRIPRGQDSIQVGDTVIVVTTRKGLRDIQDILRK</sequence>
<evidence type="ECO:0000313" key="9">
    <source>
        <dbReference type="EMBL" id="HJB90286.1"/>
    </source>
</evidence>
<evidence type="ECO:0000256" key="5">
    <source>
        <dbReference type="ARBA" id="ARBA00023027"/>
    </source>
</evidence>
<evidence type="ECO:0000256" key="3">
    <source>
        <dbReference type="ARBA" id="ARBA00022538"/>
    </source>
</evidence>
<dbReference type="InterPro" id="IPR006037">
    <property type="entry name" value="RCK_C"/>
</dbReference>
<evidence type="ECO:0000259" key="7">
    <source>
        <dbReference type="PROSITE" id="PS51201"/>
    </source>
</evidence>
<feature type="domain" description="RCK C-terminal" evidence="8">
    <location>
        <begin position="140"/>
        <end position="224"/>
    </location>
</feature>
<comment type="caution">
    <text evidence="9">The sequence shown here is derived from an EMBL/GenBank/DDBJ whole genome shotgun (WGS) entry which is preliminary data.</text>
</comment>
<evidence type="ECO:0000259" key="8">
    <source>
        <dbReference type="PROSITE" id="PS51202"/>
    </source>
</evidence>
<dbReference type="Pfam" id="PF02080">
    <property type="entry name" value="TrkA_C"/>
    <property type="match status" value="2"/>
</dbReference>
<gene>
    <name evidence="9" type="primary">trkA</name>
    <name evidence="9" type="ORF">H9763_02335</name>
</gene>
<feature type="domain" description="RCK C-terminal" evidence="8">
    <location>
        <begin position="368"/>
        <end position="452"/>
    </location>
</feature>
<evidence type="ECO:0000256" key="6">
    <source>
        <dbReference type="ARBA" id="ARBA00023065"/>
    </source>
</evidence>
<feature type="domain" description="RCK N-terminal" evidence="7">
    <location>
        <begin position="228"/>
        <end position="345"/>
    </location>
</feature>
<dbReference type="AlphaFoldDB" id="A0A9D2MQR3"/>
<dbReference type="PRINTS" id="PR00335">
    <property type="entry name" value="KUPTAKETRKA"/>
</dbReference>
<evidence type="ECO:0000256" key="2">
    <source>
        <dbReference type="ARBA" id="ARBA00022448"/>
    </source>
</evidence>
<dbReference type="NCBIfam" id="NF007031">
    <property type="entry name" value="PRK09496.1-2"/>
    <property type="match status" value="1"/>
</dbReference>
<dbReference type="PANTHER" id="PTHR43833">
    <property type="entry name" value="POTASSIUM CHANNEL PROTEIN 2-RELATED-RELATED"/>
    <property type="match status" value="1"/>
</dbReference>
<dbReference type="Proteomes" id="UP000886883">
    <property type="component" value="Unassembled WGS sequence"/>
</dbReference>
<organism evidence="9 10">
    <name type="scientific">Candidatus Eisenbergiella merdigallinarum</name>
    <dbReference type="NCBI Taxonomy" id="2838552"/>
    <lineage>
        <taxon>Bacteria</taxon>
        <taxon>Bacillati</taxon>
        <taxon>Bacillota</taxon>
        <taxon>Clostridia</taxon>
        <taxon>Lachnospirales</taxon>
        <taxon>Lachnospiraceae</taxon>
        <taxon>Eisenbergiella</taxon>
    </lineage>
</organism>
<dbReference type="Gene3D" id="3.30.70.1450">
    <property type="entry name" value="Regulator of K+ conductance, C-terminal domain"/>
    <property type="match status" value="2"/>
</dbReference>
<name>A0A9D2MQR3_9FIRM</name>
<reference evidence="9" key="1">
    <citation type="journal article" date="2021" name="PeerJ">
        <title>Extensive microbial diversity within the chicken gut microbiome revealed by metagenomics and culture.</title>
        <authorList>
            <person name="Gilroy R."/>
            <person name="Ravi A."/>
            <person name="Getino M."/>
            <person name="Pursley I."/>
            <person name="Horton D.L."/>
            <person name="Alikhan N.F."/>
            <person name="Baker D."/>
            <person name="Gharbi K."/>
            <person name="Hall N."/>
            <person name="Watson M."/>
            <person name="Adriaenssens E.M."/>
            <person name="Foster-Nyarko E."/>
            <person name="Jarju S."/>
            <person name="Secka A."/>
            <person name="Antonio M."/>
            <person name="Oren A."/>
            <person name="Chaudhuri R.R."/>
            <person name="La Ragione R."/>
            <person name="Hildebrand F."/>
            <person name="Pallen M.J."/>
        </authorList>
    </citation>
    <scope>NUCLEOTIDE SEQUENCE</scope>
    <source>
        <strain evidence="9">USAMLcec3-2134</strain>
    </source>
</reference>
<keyword evidence="4" id="KW-0630">Potassium</keyword>
<dbReference type="SUPFAM" id="SSF51735">
    <property type="entry name" value="NAD(P)-binding Rossmann-fold domains"/>
    <property type="match status" value="2"/>
</dbReference>
<keyword evidence="3" id="KW-0633">Potassium transport</keyword>
<reference evidence="9" key="2">
    <citation type="submission" date="2021-04" db="EMBL/GenBank/DDBJ databases">
        <authorList>
            <person name="Gilroy R."/>
        </authorList>
    </citation>
    <scope>NUCLEOTIDE SEQUENCE</scope>
    <source>
        <strain evidence="9">USAMLcec3-2134</strain>
    </source>
</reference>
<dbReference type="SUPFAM" id="SSF116726">
    <property type="entry name" value="TrkA C-terminal domain-like"/>
    <property type="match status" value="2"/>
</dbReference>
<dbReference type="PROSITE" id="PS51202">
    <property type="entry name" value="RCK_C"/>
    <property type="match status" value="2"/>
</dbReference>
<dbReference type="EMBL" id="DWXE01000007">
    <property type="protein sequence ID" value="HJB90286.1"/>
    <property type="molecule type" value="Genomic_DNA"/>
</dbReference>
<keyword evidence="2" id="KW-0813">Transport</keyword>
<keyword evidence="6" id="KW-0406">Ion transport</keyword>
<dbReference type="InterPro" id="IPR050721">
    <property type="entry name" value="Trk_Ktr_HKT_K-transport"/>
</dbReference>
<protein>
    <recommendedName>
        <fullName evidence="1">Trk system potassium uptake protein TrkA</fullName>
    </recommendedName>
</protein>
<dbReference type="InterPro" id="IPR036721">
    <property type="entry name" value="RCK_C_sf"/>
</dbReference>
<evidence type="ECO:0000256" key="1">
    <source>
        <dbReference type="ARBA" id="ARBA00017378"/>
    </source>
</evidence>